<evidence type="ECO:0000256" key="3">
    <source>
        <dbReference type="ARBA" id="ARBA00022989"/>
    </source>
</evidence>
<keyword evidence="7" id="KW-1185">Reference proteome</keyword>
<dbReference type="PANTHER" id="PTHR31465:SF33">
    <property type="entry name" value="DOMAIN PROTEIN, PUTATIVE (AFU_ORTHOLOGUE AFUA_5G01310)-RELATED"/>
    <property type="match status" value="1"/>
</dbReference>
<proteinExistence type="predicted"/>
<keyword evidence="4 5" id="KW-0472">Membrane</keyword>
<dbReference type="PANTHER" id="PTHR31465">
    <property type="entry name" value="PROTEIN RTA1-RELATED"/>
    <property type="match status" value="1"/>
</dbReference>
<dbReference type="InterPro" id="IPR007568">
    <property type="entry name" value="RTA1"/>
</dbReference>
<keyword evidence="2 5" id="KW-0812">Transmembrane</keyword>
<keyword evidence="3 5" id="KW-1133">Transmembrane helix</keyword>
<evidence type="ECO:0000256" key="1">
    <source>
        <dbReference type="ARBA" id="ARBA00004141"/>
    </source>
</evidence>
<comment type="subcellular location">
    <subcellularLocation>
        <location evidence="1">Membrane</location>
        <topology evidence="1">Multi-pass membrane protein</topology>
    </subcellularLocation>
</comment>
<dbReference type="Proteomes" id="UP001610334">
    <property type="component" value="Unassembled WGS sequence"/>
</dbReference>
<feature type="transmembrane region" description="Helical" evidence="5">
    <location>
        <begin position="73"/>
        <end position="94"/>
    </location>
</feature>
<sequence>MAYKYYNYNPSDGAAITFAALFGLTTVIHVWQTIRARTWYLTPFIIGSVFEAIGYLCRFISATETPDWTMMPYVGQSVLILLGPALFAASIYMLLGRIILSLNAGSLSPIRPTWLTKIFVTGDVISFLLQSGGGGMQATAEDAERAEMGEHMILGGLFVQILFFSIFIVVSIIFHRRMLSTPMHRVGTDIPWNKYIKILYIVSVLIMVRSVYRVAEYIEGKQGELMSKETYIYVLDAALMLVVCVVLNVWHPGKVVGAKVRGEGYKQATEDLEMLTERPGRNF</sequence>
<comment type="caution">
    <text evidence="6">The sequence shown here is derived from an EMBL/GenBank/DDBJ whole genome shotgun (WGS) entry which is preliminary data.</text>
</comment>
<feature type="transmembrane region" description="Helical" evidence="5">
    <location>
        <begin position="13"/>
        <end position="31"/>
    </location>
</feature>
<organism evidence="6 7">
    <name type="scientific">Aspergillus granulosus</name>
    <dbReference type="NCBI Taxonomy" id="176169"/>
    <lineage>
        <taxon>Eukaryota</taxon>
        <taxon>Fungi</taxon>
        <taxon>Dikarya</taxon>
        <taxon>Ascomycota</taxon>
        <taxon>Pezizomycotina</taxon>
        <taxon>Eurotiomycetes</taxon>
        <taxon>Eurotiomycetidae</taxon>
        <taxon>Eurotiales</taxon>
        <taxon>Aspergillaceae</taxon>
        <taxon>Aspergillus</taxon>
        <taxon>Aspergillus subgen. Nidulantes</taxon>
    </lineage>
</organism>
<accession>A0ABR4I484</accession>
<dbReference type="Pfam" id="PF04479">
    <property type="entry name" value="RTA1"/>
    <property type="match status" value="1"/>
</dbReference>
<gene>
    <name evidence="6" type="ORF">BJX63DRAFT_426987</name>
</gene>
<feature type="transmembrane region" description="Helical" evidence="5">
    <location>
        <begin position="195"/>
        <end position="212"/>
    </location>
</feature>
<protein>
    <submittedName>
        <fullName evidence="6">RTA1 like protein-domain-containing protein</fullName>
    </submittedName>
</protein>
<name>A0ABR4I484_9EURO</name>
<evidence type="ECO:0000256" key="4">
    <source>
        <dbReference type="ARBA" id="ARBA00023136"/>
    </source>
</evidence>
<evidence type="ECO:0000256" key="5">
    <source>
        <dbReference type="SAM" id="Phobius"/>
    </source>
</evidence>
<dbReference type="EMBL" id="JBFXLT010000002">
    <property type="protein sequence ID" value="KAL2822416.1"/>
    <property type="molecule type" value="Genomic_DNA"/>
</dbReference>
<feature type="transmembrane region" description="Helical" evidence="5">
    <location>
        <begin position="232"/>
        <end position="251"/>
    </location>
</feature>
<evidence type="ECO:0000313" key="7">
    <source>
        <dbReference type="Proteomes" id="UP001610334"/>
    </source>
</evidence>
<feature type="transmembrane region" description="Helical" evidence="5">
    <location>
        <begin position="38"/>
        <end position="61"/>
    </location>
</feature>
<reference evidence="6 7" key="1">
    <citation type="submission" date="2024-07" db="EMBL/GenBank/DDBJ databases">
        <title>Section-level genome sequencing and comparative genomics of Aspergillus sections Usti and Cavernicolus.</title>
        <authorList>
            <consortium name="Lawrence Berkeley National Laboratory"/>
            <person name="Nybo J.L."/>
            <person name="Vesth T.C."/>
            <person name="Theobald S."/>
            <person name="Frisvad J.C."/>
            <person name="Larsen T.O."/>
            <person name="Kjaerboelling I."/>
            <person name="Rothschild-Mancinelli K."/>
            <person name="Lyhne E.K."/>
            <person name="Kogle M.E."/>
            <person name="Barry K."/>
            <person name="Clum A."/>
            <person name="Na H."/>
            <person name="Ledsgaard L."/>
            <person name="Lin J."/>
            <person name="Lipzen A."/>
            <person name="Kuo A."/>
            <person name="Riley R."/>
            <person name="Mondo S."/>
            <person name="Labutti K."/>
            <person name="Haridas S."/>
            <person name="Pangalinan J."/>
            <person name="Salamov A.A."/>
            <person name="Simmons B.A."/>
            <person name="Magnuson J.K."/>
            <person name="Chen J."/>
            <person name="Drula E."/>
            <person name="Henrissat B."/>
            <person name="Wiebenga A."/>
            <person name="Lubbers R.J."/>
            <person name="Gomes A.C."/>
            <person name="Makela M.R."/>
            <person name="Stajich J."/>
            <person name="Grigoriev I.V."/>
            <person name="Mortensen U.H."/>
            <person name="De Vries R.P."/>
            <person name="Baker S.E."/>
            <person name="Andersen M.R."/>
        </authorList>
    </citation>
    <scope>NUCLEOTIDE SEQUENCE [LARGE SCALE GENOMIC DNA]</scope>
    <source>
        <strain evidence="6 7">CBS 588.65</strain>
    </source>
</reference>
<evidence type="ECO:0000313" key="6">
    <source>
        <dbReference type="EMBL" id="KAL2822416.1"/>
    </source>
</evidence>
<feature type="transmembrane region" description="Helical" evidence="5">
    <location>
        <begin position="152"/>
        <end position="174"/>
    </location>
</feature>
<evidence type="ECO:0000256" key="2">
    <source>
        <dbReference type="ARBA" id="ARBA00022692"/>
    </source>
</evidence>